<sequence length="337" mass="38610">MTTATYSAVGRQPAQETDDSSSAKKTKPLFIQFATRALRSQSESTIISLFKAADAKKVLDINDKVKNFVKKMEKQHNTKVSWWDMHGKSTKLLNKDGNKKYHVWAKANPMHYGERSSGKKIPNTVYVMTFHNEQPAHSQKAIFKRTTIRKKHASWHSTKSIRIGVDVRASVSLSGIFAFKAGFDYNYDLTSGESYMATDSEEFTIQKEITIPPRTTVEVEWIVTEHVHRIPWESEVLIDGWFLMWFEKQVHNHHLWYHPIDVISDPDLKLHEPSGLVFNATGFAEGVTMIMSELRVRECDLVAKTWSSSNTTTYTIPLTERDIVTRTVDRTSRVNAK</sequence>
<dbReference type="Proteomes" id="UP000821845">
    <property type="component" value="Chromosome 1"/>
</dbReference>
<name>A0ACB7TFL1_HYAAI</name>
<dbReference type="EMBL" id="CM023481">
    <property type="protein sequence ID" value="KAH6944901.1"/>
    <property type="molecule type" value="Genomic_DNA"/>
</dbReference>
<protein>
    <submittedName>
        <fullName evidence="1">Uncharacterized protein</fullName>
    </submittedName>
</protein>
<reference evidence="1" key="1">
    <citation type="submission" date="2020-05" db="EMBL/GenBank/DDBJ databases">
        <title>Large-scale comparative analyses of tick genomes elucidate their genetic diversity and vector capacities.</title>
        <authorList>
            <person name="Jia N."/>
            <person name="Wang J."/>
            <person name="Shi W."/>
            <person name="Du L."/>
            <person name="Sun Y."/>
            <person name="Zhan W."/>
            <person name="Jiang J."/>
            <person name="Wang Q."/>
            <person name="Zhang B."/>
            <person name="Ji P."/>
            <person name="Sakyi L.B."/>
            <person name="Cui X."/>
            <person name="Yuan T."/>
            <person name="Jiang B."/>
            <person name="Yang W."/>
            <person name="Lam T.T.-Y."/>
            <person name="Chang Q."/>
            <person name="Ding S."/>
            <person name="Wang X."/>
            <person name="Zhu J."/>
            <person name="Ruan X."/>
            <person name="Zhao L."/>
            <person name="Wei J."/>
            <person name="Que T."/>
            <person name="Du C."/>
            <person name="Cheng J."/>
            <person name="Dai P."/>
            <person name="Han X."/>
            <person name="Huang E."/>
            <person name="Gao Y."/>
            <person name="Liu J."/>
            <person name="Shao H."/>
            <person name="Ye R."/>
            <person name="Li L."/>
            <person name="Wei W."/>
            <person name="Wang X."/>
            <person name="Wang C."/>
            <person name="Yang T."/>
            <person name="Huo Q."/>
            <person name="Li W."/>
            <person name="Guo W."/>
            <person name="Chen H."/>
            <person name="Zhou L."/>
            <person name="Ni X."/>
            <person name="Tian J."/>
            <person name="Zhou Y."/>
            <person name="Sheng Y."/>
            <person name="Liu T."/>
            <person name="Pan Y."/>
            <person name="Xia L."/>
            <person name="Li J."/>
            <person name="Zhao F."/>
            <person name="Cao W."/>
        </authorList>
    </citation>
    <scope>NUCLEOTIDE SEQUENCE</scope>
    <source>
        <strain evidence="1">Hyas-2018</strain>
    </source>
</reference>
<comment type="caution">
    <text evidence="1">The sequence shown here is derived from an EMBL/GenBank/DDBJ whole genome shotgun (WGS) entry which is preliminary data.</text>
</comment>
<accession>A0ACB7TFL1</accession>
<gene>
    <name evidence="1" type="ORF">HPB50_006144</name>
</gene>
<organism evidence="1 2">
    <name type="scientific">Hyalomma asiaticum</name>
    <name type="common">Tick</name>
    <dbReference type="NCBI Taxonomy" id="266040"/>
    <lineage>
        <taxon>Eukaryota</taxon>
        <taxon>Metazoa</taxon>
        <taxon>Ecdysozoa</taxon>
        <taxon>Arthropoda</taxon>
        <taxon>Chelicerata</taxon>
        <taxon>Arachnida</taxon>
        <taxon>Acari</taxon>
        <taxon>Parasitiformes</taxon>
        <taxon>Ixodida</taxon>
        <taxon>Ixodoidea</taxon>
        <taxon>Ixodidae</taxon>
        <taxon>Hyalomminae</taxon>
        <taxon>Hyalomma</taxon>
    </lineage>
</organism>
<evidence type="ECO:0000313" key="2">
    <source>
        <dbReference type="Proteomes" id="UP000821845"/>
    </source>
</evidence>
<evidence type="ECO:0000313" key="1">
    <source>
        <dbReference type="EMBL" id="KAH6944901.1"/>
    </source>
</evidence>
<proteinExistence type="predicted"/>
<keyword evidence="2" id="KW-1185">Reference proteome</keyword>